<evidence type="ECO:0000256" key="3">
    <source>
        <dbReference type="ARBA" id="ARBA00018111"/>
    </source>
</evidence>
<dbReference type="Pfam" id="PF21982">
    <property type="entry name" value="RecX_HTH1"/>
    <property type="match status" value="1"/>
</dbReference>
<evidence type="ECO:0000256" key="1">
    <source>
        <dbReference type="ARBA" id="ARBA00004496"/>
    </source>
</evidence>
<evidence type="ECO:0000313" key="8">
    <source>
        <dbReference type="EMBL" id="HER42891.1"/>
    </source>
</evidence>
<evidence type="ECO:0000256" key="2">
    <source>
        <dbReference type="ARBA" id="ARBA00009695"/>
    </source>
</evidence>
<evidence type="ECO:0000259" key="7">
    <source>
        <dbReference type="Pfam" id="PF21982"/>
    </source>
</evidence>
<feature type="domain" description="RecX first three-helical" evidence="7">
    <location>
        <begin position="63"/>
        <end position="99"/>
    </location>
</feature>
<proteinExistence type="inferred from homology"/>
<reference evidence="8" key="1">
    <citation type="journal article" date="2020" name="mSystems">
        <title>Genome- and Community-Level Interaction Insights into Carbon Utilization and Element Cycling Functions of Hydrothermarchaeota in Hydrothermal Sediment.</title>
        <authorList>
            <person name="Zhou Z."/>
            <person name="Liu Y."/>
            <person name="Xu W."/>
            <person name="Pan J."/>
            <person name="Luo Z.H."/>
            <person name="Li M."/>
        </authorList>
    </citation>
    <scope>NUCLEOTIDE SEQUENCE [LARGE SCALE GENOMIC DNA]</scope>
    <source>
        <strain evidence="8">SpSt-1233</strain>
    </source>
</reference>
<comment type="similarity">
    <text evidence="2 5">Belongs to the RecX family.</text>
</comment>
<dbReference type="Proteomes" id="UP000886069">
    <property type="component" value="Unassembled WGS sequence"/>
</dbReference>
<comment type="caution">
    <text evidence="8">The sequence shown here is derived from an EMBL/GenBank/DDBJ whole genome shotgun (WGS) entry which is preliminary data.</text>
</comment>
<dbReference type="Gene3D" id="1.10.10.10">
    <property type="entry name" value="Winged helix-like DNA-binding domain superfamily/Winged helix DNA-binding domain"/>
    <property type="match status" value="2"/>
</dbReference>
<comment type="subcellular location">
    <subcellularLocation>
        <location evidence="1 5">Cytoplasm</location>
    </subcellularLocation>
</comment>
<evidence type="ECO:0000259" key="6">
    <source>
        <dbReference type="Pfam" id="PF02631"/>
    </source>
</evidence>
<gene>
    <name evidence="5" type="primary">recX</name>
    <name evidence="8" type="ORF">ENO08_00330</name>
</gene>
<dbReference type="Pfam" id="PF02631">
    <property type="entry name" value="RecX_HTH2"/>
    <property type="match status" value="1"/>
</dbReference>
<name>A0A7V2ATD1_UNCEI</name>
<keyword evidence="4 5" id="KW-0963">Cytoplasm</keyword>
<dbReference type="InterPro" id="IPR036388">
    <property type="entry name" value="WH-like_DNA-bd_sf"/>
</dbReference>
<dbReference type="InterPro" id="IPR053926">
    <property type="entry name" value="RecX_HTH_1st"/>
</dbReference>
<dbReference type="HAMAP" id="MF_01114">
    <property type="entry name" value="RecX"/>
    <property type="match status" value="1"/>
</dbReference>
<feature type="domain" description="RecX second three-helical" evidence="6">
    <location>
        <begin position="108"/>
        <end position="147"/>
    </location>
</feature>
<dbReference type="EMBL" id="DSEC01000026">
    <property type="protein sequence ID" value="HER42891.1"/>
    <property type="molecule type" value="Genomic_DNA"/>
</dbReference>
<comment type="function">
    <text evidence="5">Modulates RecA activity.</text>
</comment>
<evidence type="ECO:0000256" key="5">
    <source>
        <dbReference type="HAMAP-Rule" id="MF_01114"/>
    </source>
</evidence>
<protein>
    <recommendedName>
        <fullName evidence="3 5">Regulatory protein RecX</fullName>
    </recommendedName>
</protein>
<dbReference type="AlphaFoldDB" id="A0A7V2ATD1"/>
<dbReference type="GO" id="GO:0005737">
    <property type="term" value="C:cytoplasm"/>
    <property type="evidence" value="ECO:0007669"/>
    <property type="project" value="UniProtKB-SubCell"/>
</dbReference>
<dbReference type="PANTHER" id="PTHR33602">
    <property type="entry name" value="REGULATORY PROTEIN RECX FAMILY PROTEIN"/>
    <property type="match status" value="1"/>
</dbReference>
<dbReference type="GO" id="GO:0006282">
    <property type="term" value="P:regulation of DNA repair"/>
    <property type="evidence" value="ECO:0007669"/>
    <property type="project" value="UniProtKB-UniRule"/>
</dbReference>
<sequence>MRDEVSEVRRRAGKLREIRTAGGRRFLVLEGTPADRFLDPGRSIGPEEIEELETEHALPAGMALAYRLLAVRDRTEREIRDALAHEGVTAPPVVEEIVASLERRGYLDDRRLASAYIRYTMEHRPSGPHLLRRKLREAGVEDGIIEEEIALALTARDEARAAERLARGKIRAGGDGKRDARRVHGFLTRRGFSSHVVNDICARILRGEIPGENHEQ</sequence>
<dbReference type="InterPro" id="IPR053924">
    <property type="entry name" value="RecX_HTH_2nd"/>
</dbReference>
<dbReference type="PANTHER" id="PTHR33602:SF1">
    <property type="entry name" value="REGULATORY PROTEIN RECX FAMILY PROTEIN"/>
    <property type="match status" value="1"/>
</dbReference>
<evidence type="ECO:0000256" key="4">
    <source>
        <dbReference type="ARBA" id="ARBA00022490"/>
    </source>
</evidence>
<dbReference type="InterPro" id="IPR003783">
    <property type="entry name" value="Regulatory_RecX"/>
</dbReference>
<accession>A0A7V2ATD1</accession>
<organism evidence="8">
    <name type="scientific">Eiseniibacteriota bacterium</name>
    <dbReference type="NCBI Taxonomy" id="2212470"/>
    <lineage>
        <taxon>Bacteria</taxon>
        <taxon>Candidatus Eiseniibacteriota</taxon>
    </lineage>
</organism>